<dbReference type="GO" id="GO:0006355">
    <property type="term" value="P:regulation of DNA-templated transcription"/>
    <property type="evidence" value="ECO:0007669"/>
    <property type="project" value="InterPro"/>
</dbReference>
<accession>A0A1E2ZZE8</accession>
<evidence type="ECO:0000259" key="4">
    <source>
        <dbReference type="PROSITE" id="PS50043"/>
    </source>
</evidence>
<dbReference type="SUPFAM" id="SSF52540">
    <property type="entry name" value="P-loop containing nucleoside triphosphate hydrolases"/>
    <property type="match status" value="1"/>
</dbReference>
<dbReference type="Gene3D" id="1.25.40.10">
    <property type="entry name" value="Tetratricopeptide repeat domain"/>
    <property type="match status" value="1"/>
</dbReference>
<dbReference type="EMBL" id="MCGH01000005">
    <property type="protein sequence ID" value="ODM01865.1"/>
    <property type="molecule type" value="Genomic_DNA"/>
</dbReference>
<dbReference type="SUPFAM" id="SSF46894">
    <property type="entry name" value="C-terminal effector domain of the bipartite response regulators"/>
    <property type="match status" value="1"/>
</dbReference>
<evidence type="ECO:0000256" key="2">
    <source>
        <dbReference type="ARBA" id="ARBA00023125"/>
    </source>
</evidence>
<dbReference type="PRINTS" id="PR00038">
    <property type="entry name" value="HTHLUXR"/>
</dbReference>
<organism evidence="5 6">
    <name type="scientific">Eisenbergiella tayi</name>
    <dbReference type="NCBI Taxonomy" id="1432052"/>
    <lineage>
        <taxon>Bacteria</taxon>
        <taxon>Bacillati</taxon>
        <taxon>Bacillota</taxon>
        <taxon>Clostridia</taxon>
        <taxon>Lachnospirales</taxon>
        <taxon>Lachnospiraceae</taxon>
        <taxon>Eisenbergiella</taxon>
    </lineage>
</organism>
<reference evidence="5 6" key="1">
    <citation type="submission" date="2016-07" db="EMBL/GenBank/DDBJ databases">
        <title>Characterization of isolates of Eisenbergiella tayi derived from blood cultures, using whole genome sequencing.</title>
        <authorList>
            <person name="Burdz T."/>
            <person name="Wiebe D."/>
            <person name="Huynh C."/>
            <person name="Bernard K."/>
        </authorList>
    </citation>
    <scope>NUCLEOTIDE SEQUENCE [LARGE SCALE GENOMIC DNA]</scope>
    <source>
        <strain evidence="5 6">NML 110608</strain>
    </source>
</reference>
<dbReference type="PROSITE" id="PS50043">
    <property type="entry name" value="HTH_LUXR_2"/>
    <property type="match status" value="1"/>
</dbReference>
<dbReference type="InterPro" id="IPR041664">
    <property type="entry name" value="AAA_16"/>
</dbReference>
<dbReference type="InterPro" id="IPR059106">
    <property type="entry name" value="WHD_MalT"/>
</dbReference>
<protein>
    <submittedName>
        <fullName evidence="5">HTH-type transcriptional regulator MalT</fullName>
    </submittedName>
</protein>
<dbReference type="Gene3D" id="1.10.10.10">
    <property type="entry name" value="Winged helix-like DNA-binding domain superfamily/Winged helix DNA-binding domain"/>
    <property type="match status" value="1"/>
</dbReference>
<dbReference type="Pfam" id="PF25873">
    <property type="entry name" value="WHD_MalT"/>
    <property type="match status" value="1"/>
</dbReference>
<dbReference type="InterPro" id="IPR016032">
    <property type="entry name" value="Sig_transdc_resp-reg_C-effctor"/>
</dbReference>
<evidence type="ECO:0000313" key="6">
    <source>
        <dbReference type="Proteomes" id="UP000094067"/>
    </source>
</evidence>
<dbReference type="PANTHER" id="PTHR44688">
    <property type="entry name" value="DNA-BINDING TRANSCRIPTIONAL ACTIVATOR DEVR_DOSR"/>
    <property type="match status" value="1"/>
</dbReference>
<dbReference type="RefSeq" id="WP_069155144.1">
    <property type="nucleotide sequence ID" value="NZ_MCGH01000005.1"/>
</dbReference>
<evidence type="ECO:0000256" key="3">
    <source>
        <dbReference type="ARBA" id="ARBA00023163"/>
    </source>
</evidence>
<proteinExistence type="predicted"/>
<dbReference type="InterPro" id="IPR036388">
    <property type="entry name" value="WH-like_DNA-bd_sf"/>
</dbReference>
<evidence type="ECO:0000313" key="5">
    <source>
        <dbReference type="EMBL" id="ODM01865.1"/>
    </source>
</evidence>
<dbReference type="SMART" id="SM00421">
    <property type="entry name" value="HTH_LUXR"/>
    <property type="match status" value="1"/>
</dbReference>
<dbReference type="InterPro" id="IPR027417">
    <property type="entry name" value="P-loop_NTPase"/>
</dbReference>
<dbReference type="Pfam" id="PF13191">
    <property type="entry name" value="AAA_16"/>
    <property type="match status" value="1"/>
</dbReference>
<dbReference type="PROSITE" id="PS00622">
    <property type="entry name" value="HTH_LUXR_1"/>
    <property type="match status" value="1"/>
</dbReference>
<sequence length="849" mass="97158">MNRTLLSTRLMMPKPRKGTVLRRELFQKLDASGHKRLTVIMGAAGSGKTTLLTSYLENRELSAGWLSLDDECNFIPLFWNYVVKALSDSLGAAADEFSTYLQGAGAGYTEMLKVLINALEQTGEIYFVLDDFHLLNNRELIQSVDYFIMNMPENVHIFLLTRALPELSLSKLEMKDELLRIEDEELRLSQEEGACFLKETLSLSCNEEELQGVLDKADGWIGGLQLLAAAGRVTFAKGTVRDNRYLNDYIAEEIFGRLTQEEQTFLVLTAPFSYFNRRIIGCVLPEIDFDSMLERLLGKNLMLQCVDEVEEIYRYHNLLRDFLRIRFDRLADGTKEQVLRKGARALWECGDQDESLRHLFSLGDFTLVMTRLLEMDNSPAFFYYIARLPVEIAVTDFEVAFQKFFYHYFIFEFDLCDALYNAAAERAGKDPRYEAFYGAAILYREEPYMIQEPMPVDKVLEMEAHPLTKALILTKNAAFLFCRDRFPEALASVQKSIAFETQNHSAYVAYFNQTLKTQICEEMGLLNDALAVQEQTRNLFEGNELLRRFHIPTFNVTVAGLYMKQLRLEDAGQLLEKCREEVAERGGQLRLSYAFNVIEQLYLLRETEQADTMLKSLMAADYYKDILMLASLLKYQFRAGVMTPAMQDNYMDAYLKKEKTGRSLNSSLLFARILIGKGEIQDALSVLDEVLAAARKRKSSLKIVEASLLKGTALSKCVADTRRLKDLFKEAVYYACENRIFQPFFVEAETVYGFYQKYGSAFAEMLSPREKLFFEEAVRLCIAENTCVLSRREAEILQAIADGLTNTDIADKLYISLSTVKSHIASIFRKLEVKSRVMAVEKARQMGII</sequence>
<dbReference type="GO" id="GO:0003677">
    <property type="term" value="F:DNA binding"/>
    <property type="evidence" value="ECO:0007669"/>
    <property type="project" value="UniProtKB-KW"/>
</dbReference>
<dbReference type="InterPro" id="IPR011990">
    <property type="entry name" value="TPR-like_helical_dom_sf"/>
</dbReference>
<feature type="domain" description="HTH luxR-type" evidence="4">
    <location>
        <begin position="782"/>
        <end position="847"/>
    </location>
</feature>
<dbReference type="InterPro" id="IPR000792">
    <property type="entry name" value="Tscrpt_reg_LuxR_C"/>
</dbReference>
<dbReference type="Pfam" id="PF00196">
    <property type="entry name" value="GerE"/>
    <property type="match status" value="1"/>
</dbReference>
<dbReference type="AlphaFoldDB" id="A0A1E2ZZE8"/>
<gene>
    <name evidence="5" type="primary">malT_3</name>
    <name evidence="5" type="ORF">BEI61_05864</name>
</gene>
<evidence type="ECO:0000256" key="1">
    <source>
        <dbReference type="ARBA" id="ARBA00023015"/>
    </source>
</evidence>
<comment type="caution">
    <text evidence="5">The sequence shown here is derived from an EMBL/GenBank/DDBJ whole genome shotgun (WGS) entry which is preliminary data.</text>
</comment>
<keyword evidence="2" id="KW-0238">DNA-binding</keyword>
<keyword evidence="1" id="KW-0805">Transcription regulation</keyword>
<keyword evidence="3" id="KW-0804">Transcription</keyword>
<name>A0A1E2ZZE8_9FIRM</name>
<dbReference type="Gene3D" id="3.40.50.300">
    <property type="entry name" value="P-loop containing nucleotide triphosphate hydrolases"/>
    <property type="match status" value="1"/>
</dbReference>
<dbReference type="CDD" id="cd06170">
    <property type="entry name" value="LuxR_C_like"/>
    <property type="match status" value="1"/>
</dbReference>
<dbReference type="PANTHER" id="PTHR44688:SF16">
    <property type="entry name" value="DNA-BINDING TRANSCRIPTIONAL ACTIVATOR DEVR_DOSR"/>
    <property type="match status" value="1"/>
</dbReference>
<dbReference type="Proteomes" id="UP000094067">
    <property type="component" value="Unassembled WGS sequence"/>
</dbReference>